<dbReference type="PROSITE" id="PS01360">
    <property type="entry name" value="ZF_MYND_1"/>
    <property type="match status" value="1"/>
</dbReference>
<keyword evidence="9" id="KW-0862">Zinc</keyword>
<evidence type="ECO:0000256" key="8">
    <source>
        <dbReference type="ARBA" id="ARBA00022801"/>
    </source>
</evidence>
<dbReference type="SUPFAM" id="SSF54001">
    <property type="entry name" value="Cysteine proteinases"/>
    <property type="match status" value="1"/>
</dbReference>
<dbReference type="GO" id="GO:0004843">
    <property type="term" value="F:cysteine-type deubiquitinase activity"/>
    <property type="evidence" value="ECO:0007669"/>
    <property type="project" value="UniProtKB-EC"/>
</dbReference>
<dbReference type="GO" id="GO:0005634">
    <property type="term" value="C:nucleus"/>
    <property type="evidence" value="ECO:0007669"/>
    <property type="project" value="TreeGrafter"/>
</dbReference>
<evidence type="ECO:0000256" key="11">
    <source>
        <dbReference type="SAM" id="MobiDB-lite"/>
    </source>
</evidence>
<dbReference type="Pfam" id="PF00443">
    <property type="entry name" value="UCH"/>
    <property type="match status" value="1"/>
</dbReference>
<evidence type="ECO:0000256" key="3">
    <source>
        <dbReference type="ARBA" id="ARBA00012759"/>
    </source>
</evidence>
<dbReference type="Proteomes" id="UP000824469">
    <property type="component" value="Unassembled WGS sequence"/>
</dbReference>
<dbReference type="FunFam" id="3.90.70.10:FF:000026">
    <property type="entry name" value="Ubiquitin carboxyl-terminal hydrolase 15"/>
    <property type="match status" value="1"/>
</dbReference>
<dbReference type="InterPro" id="IPR050164">
    <property type="entry name" value="Peptidase_C19"/>
</dbReference>
<keyword evidence="8" id="KW-0378">Hydrolase</keyword>
<protein>
    <recommendedName>
        <fullName evidence="3">ubiquitinyl hydrolase 1</fullName>
        <ecNumber evidence="3">3.4.19.12</ecNumber>
    </recommendedName>
</protein>
<evidence type="ECO:0000256" key="6">
    <source>
        <dbReference type="ARBA" id="ARBA00022771"/>
    </source>
</evidence>
<dbReference type="PROSITE" id="PS00972">
    <property type="entry name" value="USP_1"/>
    <property type="match status" value="1"/>
</dbReference>
<keyword evidence="4" id="KW-0645">Protease</keyword>
<dbReference type="Gene3D" id="6.10.140.2220">
    <property type="match status" value="1"/>
</dbReference>
<feature type="compositionally biased region" description="Basic and acidic residues" evidence="11">
    <location>
        <begin position="924"/>
        <end position="935"/>
    </location>
</feature>
<dbReference type="InterPro" id="IPR001394">
    <property type="entry name" value="Peptidase_C19_UCH"/>
</dbReference>
<dbReference type="OMA" id="GSENDNM"/>
<dbReference type="EC" id="3.4.19.12" evidence="3"/>
<dbReference type="AlphaFoldDB" id="A0AA38FT85"/>
<evidence type="ECO:0000256" key="5">
    <source>
        <dbReference type="ARBA" id="ARBA00022723"/>
    </source>
</evidence>
<dbReference type="FunFam" id="6.10.140.2220:FF:000006">
    <property type="entry name" value="Ubiquitin carboxyl-terminal hydrolase 15"/>
    <property type="match status" value="1"/>
</dbReference>
<gene>
    <name evidence="14" type="ORF">KI387_037557</name>
</gene>
<dbReference type="InterPro" id="IPR028889">
    <property type="entry name" value="USP"/>
</dbReference>
<comment type="similarity">
    <text evidence="2">Belongs to the peptidase C19 family.</text>
</comment>
<evidence type="ECO:0000256" key="9">
    <source>
        <dbReference type="ARBA" id="ARBA00022833"/>
    </source>
</evidence>
<dbReference type="CDD" id="cd02661">
    <property type="entry name" value="Peptidase_C19E"/>
    <property type="match status" value="1"/>
</dbReference>
<keyword evidence="5" id="KW-0479">Metal-binding</keyword>
<dbReference type="PROSITE" id="PS50865">
    <property type="entry name" value="ZF_MYND_2"/>
    <property type="match status" value="1"/>
</dbReference>
<dbReference type="SUPFAM" id="SSF144232">
    <property type="entry name" value="HIT/MYND zinc finger-like"/>
    <property type="match status" value="1"/>
</dbReference>
<accession>A0AA38FT85</accession>
<evidence type="ECO:0000259" key="12">
    <source>
        <dbReference type="PROSITE" id="PS50235"/>
    </source>
</evidence>
<dbReference type="GO" id="GO:0016579">
    <property type="term" value="P:protein deubiquitination"/>
    <property type="evidence" value="ECO:0007669"/>
    <property type="project" value="InterPro"/>
</dbReference>
<evidence type="ECO:0000256" key="2">
    <source>
        <dbReference type="ARBA" id="ARBA00009085"/>
    </source>
</evidence>
<keyword evidence="6 10" id="KW-0863">Zinc-finger</keyword>
<evidence type="ECO:0000256" key="10">
    <source>
        <dbReference type="PROSITE-ProRule" id="PRU00134"/>
    </source>
</evidence>
<dbReference type="GO" id="GO:0008270">
    <property type="term" value="F:zinc ion binding"/>
    <property type="evidence" value="ECO:0007669"/>
    <property type="project" value="UniProtKB-KW"/>
</dbReference>
<evidence type="ECO:0000256" key="4">
    <source>
        <dbReference type="ARBA" id="ARBA00022670"/>
    </source>
</evidence>
<organism evidence="14 15">
    <name type="scientific">Taxus chinensis</name>
    <name type="common">Chinese yew</name>
    <name type="synonym">Taxus wallichiana var. chinensis</name>
    <dbReference type="NCBI Taxonomy" id="29808"/>
    <lineage>
        <taxon>Eukaryota</taxon>
        <taxon>Viridiplantae</taxon>
        <taxon>Streptophyta</taxon>
        <taxon>Embryophyta</taxon>
        <taxon>Tracheophyta</taxon>
        <taxon>Spermatophyta</taxon>
        <taxon>Pinopsida</taxon>
        <taxon>Pinidae</taxon>
        <taxon>Conifers II</taxon>
        <taxon>Cupressales</taxon>
        <taxon>Taxaceae</taxon>
        <taxon>Taxus</taxon>
    </lineage>
</organism>
<name>A0AA38FT85_TAXCH</name>
<feature type="domain" description="USP" evidence="12">
    <location>
        <begin position="517"/>
        <end position="823"/>
    </location>
</feature>
<dbReference type="PROSITE" id="PS50235">
    <property type="entry name" value="USP_3"/>
    <property type="match status" value="1"/>
</dbReference>
<dbReference type="InterPro" id="IPR038765">
    <property type="entry name" value="Papain-like_cys_pep_sf"/>
</dbReference>
<dbReference type="GO" id="GO:0006508">
    <property type="term" value="P:proteolysis"/>
    <property type="evidence" value="ECO:0007669"/>
    <property type="project" value="UniProtKB-KW"/>
</dbReference>
<evidence type="ECO:0000256" key="7">
    <source>
        <dbReference type="ARBA" id="ARBA00022786"/>
    </source>
</evidence>
<evidence type="ECO:0000259" key="13">
    <source>
        <dbReference type="PROSITE" id="PS50865"/>
    </source>
</evidence>
<sequence length="965" mass="106099">MVFMKWKSSASRKAKIRKLLLLVAEEAGKAEAEAKAAAADYTTTSTMLDRLNQCAVCFGPTTSRCSRCKAVRYCSGKCQIVHWRKGHRQECQLPDSSRKPDSPILLVMEEIKSFDSNIQETRTIGSVSQMLGPCSAEIPETSSSVVSDVLISIHQITSRHMSLRKTSTINGMCGCESAISDVFNTCTEALPNNASSDTGSPSEGINHFSENTVICAPSFADAVNVILCSSERTFNACNSPMYDLPASTSFVNNLRECVVSEHEPNGSSSFSHNLFSLGRFVTDIAPDSPDKKFISKNDICDHLLDHTSITNNCGIDTFNSENSMPNTESEISLLNVPSSRNSDNILSSGISSVSVPCSHSSTRSSSERCLIISDTCSSSLLNIIKFQNQETNESNATVSADEIQGPITSVSNGARKRPCETILCSSQDKNRVSGCTFSSKDDANIDEDSVSVHNPHPTTSGLKRSKNKSAQQPRSPKASTENTAQRKNVLVQPTKLLFPYEYFTKLFNWDILELPPRGLINCGNSCFANVVLQCLTYTRPLAAYLLHGSHSEKCQKKDWCFMCELEQLVSRARGGDGALSPIKILSRIKSIGNHLGYGRQEDAHEFLRFAIDTMQSICLDEAGGEEAVHPIAHLTTFIQQTFGGYLQSKVKCKKCDYESNRYEIMMDLTVEVNGNIESLEDALKQFAAAEFLDGENKYKCDRCKSYVQARKWLTVHEAPNILTIALKRFQTGNFGKLNKIVAFPEVLDMSPYMSGKGDKPPLYKLYAVVVHLDMLNASFFGHYICYVKDLKGAWYKIDDSKVNPVALDAVMSEGAYMLFYSRSSPRPPAIIQDGKIPGFKDVPLNHCIYDATETLLLNEDDGEADVAANQFPSRGFSGAASIHINQPTGVRDTENCSMDLDSIVPDKLDTFGSRGEGLNRIMQDKKDDLIPREYGDLTSSDTGSLFSGSDETSCSTDSNRDSIST</sequence>
<dbReference type="EMBL" id="JAHRHJ020000007">
    <property type="protein sequence ID" value="KAH9309646.1"/>
    <property type="molecule type" value="Genomic_DNA"/>
</dbReference>
<feature type="region of interest" description="Disordered" evidence="11">
    <location>
        <begin position="924"/>
        <end position="965"/>
    </location>
</feature>
<keyword evidence="15" id="KW-1185">Reference proteome</keyword>
<feature type="non-terminal residue" evidence="14">
    <location>
        <position position="1"/>
    </location>
</feature>
<dbReference type="GO" id="GO:0005829">
    <property type="term" value="C:cytosol"/>
    <property type="evidence" value="ECO:0007669"/>
    <property type="project" value="TreeGrafter"/>
</dbReference>
<feature type="compositionally biased region" description="Polar residues" evidence="11">
    <location>
        <begin position="937"/>
        <end position="965"/>
    </location>
</feature>
<dbReference type="PANTHER" id="PTHR24006:SF677">
    <property type="entry name" value="UBIQUITIN CARBOXYL-TERMINAL HYDROLASE 19"/>
    <property type="match status" value="1"/>
</dbReference>
<evidence type="ECO:0000313" key="15">
    <source>
        <dbReference type="Proteomes" id="UP000824469"/>
    </source>
</evidence>
<comment type="caution">
    <text evidence="14">The sequence shown here is derived from an EMBL/GenBank/DDBJ whole genome shotgun (WGS) entry which is preliminary data.</text>
</comment>
<proteinExistence type="inferred from homology"/>
<feature type="compositionally biased region" description="Polar residues" evidence="11">
    <location>
        <begin position="456"/>
        <end position="486"/>
    </location>
</feature>
<dbReference type="Pfam" id="PF01753">
    <property type="entry name" value="zf-MYND"/>
    <property type="match status" value="1"/>
</dbReference>
<dbReference type="Gene3D" id="3.90.70.10">
    <property type="entry name" value="Cysteine proteinases"/>
    <property type="match status" value="1"/>
</dbReference>
<dbReference type="InterPro" id="IPR002893">
    <property type="entry name" value="Znf_MYND"/>
</dbReference>
<comment type="catalytic activity">
    <reaction evidence="1">
        <text>Thiol-dependent hydrolysis of ester, thioester, amide, peptide and isopeptide bonds formed by the C-terminal Gly of ubiquitin (a 76-residue protein attached to proteins as an intracellular targeting signal).</text>
        <dbReference type="EC" id="3.4.19.12"/>
    </reaction>
</comment>
<dbReference type="InterPro" id="IPR018200">
    <property type="entry name" value="USP_CS"/>
</dbReference>
<reference evidence="14 15" key="1">
    <citation type="journal article" date="2021" name="Nat. Plants">
        <title>The Taxus genome provides insights into paclitaxel biosynthesis.</title>
        <authorList>
            <person name="Xiong X."/>
            <person name="Gou J."/>
            <person name="Liao Q."/>
            <person name="Li Y."/>
            <person name="Zhou Q."/>
            <person name="Bi G."/>
            <person name="Li C."/>
            <person name="Du R."/>
            <person name="Wang X."/>
            <person name="Sun T."/>
            <person name="Guo L."/>
            <person name="Liang H."/>
            <person name="Lu P."/>
            <person name="Wu Y."/>
            <person name="Zhang Z."/>
            <person name="Ro D.K."/>
            <person name="Shang Y."/>
            <person name="Huang S."/>
            <person name="Yan J."/>
        </authorList>
    </citation>
    <scope>NUCLEOTIDE SEQUENCE [LARGE SCALE GENOMIC DNA]</scope>
    <source>
        <strain evidence="14">Ta-2019</strain>
    </source>
</reference>
<dbReference type="PANTHER" id="PTHR24006">
    <property type="entry name" value="UBIQUITIN CARBOXYL-TERMINAL HYDROLASE"/>
    <property type="match status" value="1"/>
</dbReference>
<evidence type="ECO:0000256" key="1">
    <source>
        <dbReference type="ARBA" id="ARBA00000707"/>
    </source>
</evidence>
<feature type="domain" description="MYND-type" evidence="13">
    <location>
        <begin position="54"/>
        <end position="91"/>
    </location>
</feature>
<evidence type="ECO:0000313" key="14">
    <source>
        <dbReference type="EMBL" id="KAH9309646.1"/>
    </source>
</evidence>
<feature type="region of interest" description="Disordered" evidence="11">
    <location>
        <begin position="446"/>
        <end position="486"/>
    </location>
</feature>
<keyword evidence="7" id="KW-0833">Ubl conjugation pathway</keyword>